<name>A0A0E0LCB4_ORYPU</name>
<dbReference type="Gramene" id="OPUNC06G15800.1">
    <property type="protein sequence ID" value="OPUNC06G15800.1"/>
    <property type="gene ID" value="OPUNC06G15800"/>
</dbReference>
<reference evidence="1" key="1">
    <citation type="submission" date="2015-04" db="UniProtKB">
        <authorList>
            <consortium name="EnsemblPlants"/>
        </authorList>
    </citation>
    <scope>IDENTIFICATION</scope>
</reference>
<dbReference type="AlphaFoldDB" id="A0A0E0LCB4"/>
<reference evidence="1" key="2">
    <citation type="submission" date="2018-05" db="EMBL/GenBank/DDBJ databases">
        <title>OpunRS2 (Oryza punctata Reference Sequence Version 2).</title>
        <authorList>
            <person name="Zhang J."/>
            <person name="Kudrna D."/>
            <person name="Lee S."/>
            <person name="Talag J."/>
            <person name="Welchert J."/>
            <person name="Wing R.A."/>
        </authorList>
    </citation>
    <scope>NUCLEOTIDE SEQUENCE [LARGE SCALE GENOMIC DNA]</scope>
</reference>
<dbReference type="EnsemblPlants" id="OPUNC06G15800.1">
    <property type="protein sequence ID" value="OPUNC06G15800.1"/>
    <property type="gene ID" value="OPUNC06G15800"/>
</dbReference>
<proteinExistence type="predicted"/>
<accession>A0A0E0LCB4</accession>
<dbReference type="Proteomes" id="UP000026962">
    <property type="component" value="Chromosome 6"/>
</dbReference>
<sequence length="122" mass="12480">MAGPGSSRSRSGASSVGVGCGWAPGGEGDVEVAQRSLGGLCGRQVAPLVWLHRSMEFGHCAGDSEVKALLCLLVLATATPSNVVHLLEGVAIGAPVQLHFKEILRVKTLNSFGSDDVTVLSA</sequence>
<dbReference type="HOGENOM" id="CLU_2030515_0_0_1"/>
<evidence type="ECO:0000313" key="2">
    <source>
        <dbReference type="Proteomes" id="UP000026962"/>
    </source>
</evidence>
<protein>
    <submittedName>
        <fullName evidence="1">Uncharacterized protein</fullName>
    </submittedName>
</protein>
<evidence type="ECO:0000313" key="1">
    <source>
        <dbReference type="EnsemblPlants" id="OPUNC06G15800.1"/>
    </source>
</evidence>
<keyword evidence="2" id="KW-1185">Reference proteome</keyword>
<organism evidence="1">
    <name type="scientific">Oryza punctata</name>
    <name type="common">Red rice</name>
    <dbReference type="NCBI Taxonomy" id="4537"/>
    <lineage>
        <taxon>Eukaryota</taxon>
        <taxon>Viridiplantae</taxon>
        <taxon>Streptophyta</taxon>
        <taxon>Embryophyta</taxon>
        <taxon>Tracheophyta</taxon>
        <taxon>Spermatophyta</taxon>
        <taxon>Magnoliopsida</taxon>
        <taxon>Liliopsida</taxon>
        <taxon>Poales</taxon>
        <taxon>Poaceae</taxon>
        <taxon>BOP clade</taxon>
        <taxon>Oryzoideae</taxon>
        <taxon>Oryzeae</taxon>
        <taxon>Oryzinae</taxon>
        <taxon>Oryza</taxon>
    </lineage>
</organism>